<protein>
    <submittedName>
        <fullName evidence="1">Uncharacterized protein</fullName>
    </submittedName>
</protein>
<name>A0A0C9YRK9_9AGAM</name>
<dbReference type="EMBL" id="KN833856">
    <property type="protein sequence ID" value="KIK16464.1"/>
    <property type="molecule type" value="Genomic_DNA"/>
</dbReference>
<reference evidence="1 2" key="1">
    <citation type="submission" date="2014-04" db="EMBL/GenBank/DDBJ databases">
        <authorList>
            <consortium name="DOE Joint Genome Institute"/>
            <person name="Kuo A."/>
            <person name="Kohler A."/>
            <person name="Costa M.D."/>
            <person name="Nagy L.G."/>
            <person name="Floudas D."/>
            <person name="Copeland A."/>
            <person name="Barry K.W."/>
            <person name="Cichocki N."/>
            <person name="Veneault-Fourrey C."/>
            <person name="LaButti K."/>
            <person name="Lindquist E.A."/>
            <person name="Lipzen A."/>
            <person name="Lundell T."/>
            <person name="Morin E."/>
            <person name="Murat C."/>
            <person name="Sun H."/>
            <person name="Tunlid A."/>
            <person name="Henrissat B."/>
            <person name="Grigoriev I.V."/>
            <person name="Hibbett D.S."/>
            <person name="Martin F."/>
            <person name="Nordberg H.P."/>
            <person name="Cantor M.N."/>
            <person name="Hua S.X."/>
        </authorList>
    </citation>
    <scope>NUCLEOTIDE SEQUENCE [LARGE SCALE GENOMIC DNA]</scope>
    <source>
        <strain evidence="1 2">441</strain>
    </source>
</reference>
<dbReference type="HOGENOM" id="CLU_2705769_0_0_1"/>
<sequence>MYPAYESVHVLRARSLVGFLCTQNLLNLFQEVQGFVPRPTACLSWASKRDRTLHSFHGVQNSVTVSCSMSRRL</sequence>
<reference evidence="2" key="2">
    <citation type="submission" date="2015-01" db="EMBL/GenBank/DDBJ databases">
        <title>Evolutionary Origins and Diversification of the Mycorrhizal Mutualists.</title>
        <authorList>
            <consortium name="DOE Joint Genome Institute"/>
            <consortium name="Mycorrhizal Genomics Consortium"/>
            <person name="Kohler A."/>
            <person name="Kuo A."/>
            <person name="Nagy L.G."/>
            <person name="Floudas D."/>
            <person name="Copeland A."/>
            <person name="Barry K.W."/>
            <person name="Cichocki N."/>
            <person name="Veneault-Fourrey C."/>
            <person name="LaButti K."/>
            <person name="Lindquist E.A."/>
            <person name="Lipzen A."/>
            <person name="Lundell T."/>
            <person name="Morin E."/>
            <person name="Murat C."/>
            <person name="Riley R."/>
            <person name="Ohm R."/>
            <person name="Sun H."/>
            <person name="Tunlid A."/>
            <person name="Henrissat B."/>
            <person name="Grigoriev I.V."/>
            <person name="Hibbett D.S."/>
            <person name="Martin F."/>
        </authorList>
    </citation>
    <scope>NUCLEOTIDE SEQUENCE [LARGE SCALE GENOMIC DNA]</scope>
    <source>
        <strain evidence="2">441</strain>
    </source>
</reference>
<proteinExistence type="predicted"/>
<keyword evidence="2" id="KW-1185">Reference proteome</keyword>
<organism evidence="1 2">
    <name type="scientific">Pisolithus microcarpus 441</name>
    <dbReference type="NCBI Taxonomy" id="765257"/>
    <lineage>
        <taxon>Eukaryota</taxon>
        <taxon>Fungi</taxon>
        <taxon>Dikarya</taxon>
        <taxon>Basidiomycota</taxon>
        <taxon>Agaricomycotina</taxon>
        <taxon>Agaricomycetes</taxon>
        <taxon>Agaricomycetidae</taxon>
        <taxon>Boletales</taxon>
        <taxon>Sclerodermatineae</taxon>
        <taxon>Pisolithaceae</taxon>
        <taxon>Pisolithus</taxon>
    </lineage>
</organism>
<dbReference type="AlphaFoldDB" id="A0A0C9YRK9"/>
<accession>A0A0C9YRK9</accession>
<dbReference type="Proteomes" id="UP000054018">
    <property type="component" value="Unassembled WGS sequence"/>
</dbReference>
<evidence type="ECO:0000313" key="1">
    <source>
        <dbReference type="EMBL" id="KIK16464.1"/>
    </source>
</evidence>
<gene>
    <name evidence="1" type="ORF">PISMIDRAFT_686247</name>
</gene>
<evidence type="ECO:0000313" key="2">
    <source>
        <dbReference type="Proteomes" id="UP000054018"/>
    </source>
</evidence>